<proteinExistence type="predicted"/>
<organism evidence="1 2">
    <name type="scientific">Fusarium decemcellulare</name>
    <dbReference type="NCBI Taxonomy" id="57161"/>
    <lineage>
        <taxon>Eukaryota</taxon>
        <taxon>Fungi</taxon>
        <taxon>Dikarya</taxon>
        <taxon>Ascomycota</taxon>
        <taxon>Pezizomycotina</taxon>
        <taxon>Sordariomycetes</taxon>
        <taxon>Hypocreomycetidae</taxon>
        <taxon>Hypocreales</taxon>
        <taxon>Nectriaceae</taxon>
        <taxon>Fusarium</taxon>
        <taxon>Fusarium decemcellulare species complex</taxon>
    </lineage>
</organism>
<comment type="caution">
    <text evidence="1">The sequence shown here is derived from an EMBL/GenBank/DDBJ whole genome shotgun (WGS) entry which is preliminary data.</text>
</comment>
<evidence type="ECO:0000313" key="2">
    <source>
        <dbReference type="Proteomes" id="UP001148629"/>
    </source>
</evidence>
<sequence>MAAHGIDYDAVPGTEQLIIGKTDSVEPALAGNSDIVLIPQPTRCSGDPLTWPKWKKTYQLLLLAVYACAFSFGENTLGAAWTTVSEETGVSLTNMNGGSALNYLFLGFINVWWMPTANIIGRRFVFLATLCICLSTAVWLGSFHGTVQWMLNMAINGIGTSAYQAIVQLSVFDTFFAHERGRSLGFYLFGQQLGSILGLITGGSMADTVGWRWSQYICGIIFAIVLVLFFFTFEETMFPRFLFPITGIPTPASAQDDEATAGVPDTTGNKPSEGKVGVRAQPYTSHNDGFVDEFPKRTYIQVLKPWTRYPQNKTTFWQYFRRPFFLFAFPNVVIAGFIYAFGCTAGIVSFNTISEILTSPPYNFSTTHTGFMFFAALIGNFLGWGISILSDQLVIYLARRNGGIREPEMRLWMLVPCFCCAGGGYLLYGWGAESGAHWITIGIGIGGMITHQVGACAIATTYAMESFPGISGELVVVLALCSSAVNFAMSYSVQPLIEAVGYGWAFVFFGGKKYVLNTGDLMPAVGLGTWQSKPGEVEHAVKWALQCGYRHIDTAFAYGNEKEVGAGIKASGVPRKDIWLTTKLDNDCHHRVSEAIETSLANLGTSYVDLYLMHWPVALEPQNHDQVLKDWSFVDTWREMQKLVGSGKVRNIGVSNFGIRNLEKLLSAESCKVKLLPNYPSKPHIYFSQVVPAVNQIELHPFNPSSRLVKYNESNGIHTTAYSPLGSTNSPLYSNEIITSIANAYGRTPQQILLMWGLQRGTSLLPKSVTKSRIEGNFDLDGWQLTDRDMARLSSIPDRFKVADDSWLPVRVFFGDDEAPTGAEPTPML</sequence>
<keyword evidence="2" id="KW-1185">Reference proteome</keyword>
<protein>
    <submittedName>
        <fullName evidence="1">Uncharacterized protein</fullName>
    </submittedName>
</protein>
<name>A0ACC1RU31_9HYPO</name>
<evidence type="ECO:0000313" key="1">
    <source>
        <dbReference type="EMBL" id="KAJ3526215.1"/>
    </source>
</evidence>
<accession>A0ACC1RU31</accession>
<dbReference type="Proteomes" id="UP001148629">
    <property type="component" value="Unassembled WGS sequence"/>
</dbReference>
<dbReference type="EMBL" id="JANRMS010001774">
    <property type="protein sequence ID" value="KAJ3526215.1"/>
    <property type="molecule type" value="Genomic_DNA"/>
</dbReference>
<reference evidence="1" key="1">
    <citation type="submission" date="2022-08" db="EMBL/GenBank/DDBJ databases">
        <title>Genome Sequence of Fusarium decemcellulare.</title>
        <authorList>
            <person name="Buettner E."/>
        </authorList>
    </citation>
    <scope>NUCLEOTIDE SEQUENCE</scope>
    <source>
        <strain evidence="1">Babe19</strain>
    </source>
</reference>
<gene>
    <name evidence="1" type="ORF">NM208_g11300</name>
</gene>